<dbReference type="Proteomes" id="UP000766550">
    <property type="component" value="Unassembled WGS sequence"/>
</dbReference>
<dbReference type="InterPro" id="IPR055712">
    <property type="entry name" value="DUF7288"/>
</dbReference>
<proteinExistence type="predicted"/>
<reference evidence="1 2" key="1">
    <citation type="submission" date="2021-06" db="EMBL/GenBank/DDBJ databases">
        <title>New haloarchaea isolates fom saline soil.</title>
        <authorList>
            <person name="Duran-Viseras A."/>
            <person name="Sanchez-Porro C.S."/>
            <person name="Ventosa A."/>
        </authorList>
    </citation>
    <scope>NUCLEOTIDE SEQUENCE [LARGE SCALE GENOMIC DNA]</scope>
    <source>
        <strain evidence="1 2">JCM 183640</strain>
    </source>
</reference>
<protein>
    <submittedName>
        <fullName evidence="1">Uncharacterized protein</fullName>
    </submittedName>
</protein>
<sequence length="195" mass="21426">MRGQAHTLEATVAALLLLTSLIFALQMTAVTPLSASTSSQHIENQQQAVGQGVLATAARTDSLKPAVLYWNNSTREFHGANEDLGYYTSAPPNNTFGGMLERSFNDEGIAYNVYLRFQNLDGESITRRYVYNGVPSDNAVTATRTITLVDSDPLYDEDGVPTATRLRTENVTYPIPDTGDNLHNTVRVEVVAWRI</sequence>
<evidence type="ECO:0000313" key="1">
    <source>
        <dbReference type="EMBL" id="MBV0924610.1"/>
    </source>
</evidence>
<name>A0A8J8C8I6_9EURY</name>
<evidence type="ECO:0000313" key="2">
    <source>
        <dbReference type="Proteomes" id="UP000766550"/>
    </source>
</evidence>
<dbReference type="Pfam" id="PF23959">
    <property type="entry name" value="DUF7288"/>
    <property type="match status" value="1"/>
</dbReference>
<accession>A0A8J8C8I6</accession>
<dbReference type="OrthoDB" id="324613at2157"/>
<gene>
    <name evidence="1" type="ORF">KTS45_10415</name>
</gene>
<dbReference type="AlphaFoldDB" id="A0A8J8C8I6"/>
<dbReference type="RefSeq" id="WP_162319168.1">
    <property type="nucleotide sequence ID" value="NZ_JAHQXF010000002.1"/>
</dbReference>
<organism evidence="1 2">
    <name type="scientific">Haloarcula limicola</name>
    <dbReference type="NCBI Taxonomy" id="1429915"/>
    <lineage>
        <taxon>Archaea</taxon>
        <taxon>Methanobacteriati</taxon>
        <taxon>Methanobacteriota</taxon>
        <taxon>Stenosarchaea group</taxon>
        <taxon>Halobacteria</taxon>
        <taxon>Halobacteriales</taxon>
        <taxon>Haloarculaceae</taxon>
        <taxon>Haloarcula</taxon>
    </lineage>
</organism>
<dbReference type="EMBL" id="JAHQXF010000002">
    <property type="protein sequence ID" value="MBV0924610.1"/>
    <property type="molecule type" value="Genomic_DNA"/>
</dbReference>
<comment type="caution">
    <text evidence="1">The sequence shown here is derived from an EMBL/GenBank/DDBJ whole genome shotgun (WGS) entry which is preliminary data.</text>
</comment>
<keyword evidence="2" id="KW-1185">Reference proteome</keyword>